<dbReference type="Pfam" id="PF04055">
    <property type="entry name" value="Radical_SAM"/>
    <property type="match status" value="1"/>
</dbReference>
<evidence type="ECO:0000259" key="7">
    <source>
        <dbReference type="Pfam" id="PF04055"/>
    </source>
</evidence>
<evidence type="ECO:0000313" key="9">
    <source>
        <dbReference type="EMBL" id="BCS89176.1"/>
    </source>
</evidence>
<dbReference type="Pfam" id="PF13186">
    <property type="entry name" value="SPASM"/>
    <property type="match status" value="1"/>
</dbReference>
<keyword evidence="5" id="KW-0408">Iron</keyword>
<proteinExistence type="predicted"/>
<keyword evidence="6" id="KW-0411">Iron-sulfur</keyword>
<dbReference type="CDD" id="cd21109">
    <property type="entry name" value="SPASM"/>
    <property type="match status" value="1"/>
</dbReference>
<evidence type="ECO:0000256" key="2">
    <source>
        <dbReference type="ARBA" id="ARBA00022485"/>
    </source>
</evidence>
<dbReference type="Gene3D" id="3.20.20.70">
    <property type="entry name" value="Aldolase class I"/>
    <property type="match status" value="1"/>
</dbReference>
<dbReference type="RefSeq" id="WP_229591161.1">
    <property type="nucleotide sequence ID" value="NZ_AP024485.1"/>
</dbReference>
<dbReference type="InterPro" id="IPR023885">
    <property type="entry name" value="4Fe4S-binding_SPASM_dom"/>
</dbReference>
<dbReference type="SFLD" id="SFLDG01387">
    <property type="entry name" value="BtrN-like_SPASM_domain_contain"/>
    <property type="match status" value="1"/>
</dbReference>
<dbReference type="SFLD" id="SFLDG01067">
    <property type="entry name" value="SPASM/twitch_domain_containing"/>
    <property type="match status" value="1"/>
</dbReference>
<keyword evidence="4" id="KW-0479">Metal-binding</keyword>
<evidence type="ECO:0000256" key="5">
    <source>
        <dbReference type="ARBA" id="ARBA00023004"/>
    </source>
</evidence>
<dbReference type="InterPro" id="IPR058240">
    <property type="entry name" value="rSAM_sf"/>
</dbReference>
<keyword evidence="2" id="KW-0004">4Fe-4S</keyword>
<comment type="cofactor">
    <cofactor evidence="1">
        <name>[4Fe-4S] cluster</name>
        <dbReference type="ChEBI" id="CHEBI:49883"/>
    </cofactor>
</comment>
<evidence type="ECO:0000256" key="4">
    <source>
        <dbReference type="ARBA" id="ARBA00022723"/>
    </source>
</evidence>
<evidence type="ECO:0000256" key="6">
    <source>
        <dbReference type="ARBA" id="ARBA00023014"/>
    </source>
</evidence>
<dbReference type="InterPro" id="IPR007197">
    <property type="entry name" value="rSAM"/>
</dbReference>
<gene>
    <name evidence="9" type="ORF">PSDVSF_24180</name>
</gene>
<evidence type="ECO:0000256" key="3">
    <source>
        <dbReference type="ARBA" id="ARBA00022691"/>
    </source>
</evidence>
<reference evidence="9" key="1">
    <citation type="journal article" date="2022" name="Arch. Microbiol.">
        <title>Pseudodesulfovibrio sediminis sp. nov., a mesophilic and neutrophilic sulfate-reducing bacterium isolated from sediment of a brackish lake.</title>
        <authorList>
            <person name="Takahashi A."/>
            <person name="Kojima H."/>
            <person name="Watanabe M."/>
            <person name="Fukui M."/>
        </authorList>
    </citation>
    <scope>NUCLEOTIDE SEQUENCE</scope>
    <source>
        <strain evidence="9">SF6</strain>
    </source>
</reference>
<evidence type="ECO:0000256" key="1">
    <source>
        <dbReference type="ARBA" id="ARBA00001966"/>
    </source>
</evidence>
<dbReference type="SUPFAM" id="SSF102114">
    <property type="entry name" value="Radical SAM enzymes"/>
    <property type="match status" value="1"/>
</dbReference>
<evidence type="ECO:0000259" key="8">
    <source>
        <dbReference type="Pfam" id="PF13186"/>
    </source>
</evidence>
<dbReference type="SFLD" id="SFLDS00029">
    <property type="entry name" value="Radical_SAM"/>
    <property type="match status" value="1"/>
</dbReference>
<keyword evidence="10" id="KW-1185">Reference proteome</keyword>
<name>A0ABN6ES28_9BACT</name>
<accession>A0ABN6ES28</accession>
<dbReference type="InterPro" id="IPR013785">
    <property type="entry name" value="Aldolase_TIM"/>
</dbReference>
<dbReference type="EMBL" id="AP024485">
    <property type="protein sequence ID" value="BCS89176.1"/>
    <property type="molecule type" value="Genomic_DNA"/>
</dbReference>
<sequence length="361" mass="40980">MNTNERLTKLNDQLNDRYVPANEYENVITYPKLITLTTTLRCNYRCWMCYQEDFTGDLDWRVVEKIRHVLPSVKTFQLFGGEPLLYNRFEELCDLAGENFCEIEVITNGSPLTESKRRALLENNASIVKISLEAATQATYDSIRGGDLEQVLGNLEKFAEERARMGQANPTFQINFVAMERNIRELPALVERAASIGVDKLLVLYVNAFNREDIARESLFFHQELSDENMIKAVEAGRRHGLEVTIPDLFSTNTAQVEDACMDSTCHSPWKNCIINLNGDVLFCCGRTGGPIGNLLEQDFDDMWYGDKITRFRKLVNTSGQPDCCNTCRVKGRNIRDIGYHIRSKAVADKLMAEFGVAIGN</sequence>
<protein>
    <submittedName>
        <fullName evidence="9">Tungsten cofactor oxidoreductase radical SAM maturase</fullName>
    </submittedName>
</protein>
<feature type="domain" description="4Fe4S-binding SPASM" evidence="8">
    <location>
        <begin position="266"/>
        <end position="328"/>
    </location>
</feature>
<dbReference type="Proteomes" id="UP001053296">
    <property type="component" value="Chromosome"/>
</dbReference>
<feature type="domain" description="Radical SAM core" evidence="7">
    <location>
        <begin position="38"/>
        <end position="161"/>
    </location>
</feature>
<dbReference type="PANTHER" id="PTHR11228">
    <property type="entry name" value="RADICAL SAM DOMAIN PROTEIN"/>
    <property type="match status" value="1"/>
</dbReference>
<keyword evidence="3" id="KW-0949">S-adenosyl-L-methionine</keyword>
<dbReference type="InterPro" id="IPR050377">
    <property type="entry name" value="Radical_SAM_PqqE_MftC-like"/>
</dbReference>
<organism evidence="9 10">
    <name type="scientific">Pseudodesulfovibrio sediminis</name>
    <dbReference type="NCBI Taxonomy" id="2810563"/>
    <lineage>
        <taxon>Bacteria</taxon>
        <taxon>Pseudomonadati</taxon>
        <taxon>Thermodesulfobacteriota</taxon>
        <taxon>Desulfovibrionia</taxon>
        <taxon>Desulfovibrionales</taxon>
        <taxon>Desulfovibrionaceae</taxon>
    </lineage>
</organism>
<dbReference type="CDD" id="cd01335">
    <property type="entry name" value="Radical_SAM"/>
    <property type="match status" value="1"/>
</dbReference>
<dbReference type="PANTHER" id="PTHR11228:SF7">
    <property type="entry name" value="PQQA PEPTIDE CYCLASE"/>
    <property type="match status" value="1"/>
</dbReference>
<dbReference type="InterPro" id="IPR034391">
    <property type="entry name" value="AdoMet-like_SPASM_containing"/>
</dbReference>
<evidence type="ECO:0000313" key="10">
    <source>
        <dbReference type="Proteomes" id="UP001053296"/>
    </source>
</evidence>